<evidence type="ECO:0000313" key="3">
    <source>
        <dbReference type="Proteomes" id="UP001596139"/>
    </source>
</evidence>
<organism evidence="2 3">
    <name type="scientific">Streptomyces ochraceiscleroticus</name>
    <dbReference type="NCBI Taxonomy" id="47761"/>
    <lineage>
        <taxon>Bacteria</taxon>
        <taxon>Bacillati</taxon>
        <taxon>Actinomycetota</taxon>
        <taxon>Actinomycetes</taxon>
        <taxon>Kitasatosporales</taxon>
        <taxon>Streptomycetaceae</taxon>
        <taxon>Streptomyces</taxon>
    </lineage>
</organism>
<feature type="region of interest" description="Disordered" evidence="1">
    <location>
        <begin position="69"/>
        <end position="102"/>
    </location>
</feature>
<sequence>MRSKAPWFLCVLGVLLVALQFICALLPSTSGHVTLGITSAAPASSSNVVVVGDGGHDAQYEEAFVASCPDEDTDEEPTAWPGNRDRYRPATEPPTKSSTGCVGMHDFRVASHGGLTGSQVEWGPTTTPSLTSLQVFRC</sequence>
<gene>
    <name evidence="2" type="ORF">ACFP4F_25905</name>
</gene>
<evidence type="ECO:0000256" key="1">
    <source>
        <dbReference type="SAM" id="MobiDB-lite"/>
    </source>
</evidence>
<dbReference type="RefSeq" id="WP_031054036.1">
    <property type="nucleotide sequence ID" value="NZ_JBHSPX010000008.1"/>
</dbReference>
<proteinExistence type="predicted"/>
<accession>A0ABW1MT97</accession>
<protein>
    <recommendedName>
        <fullName evidence="4">Secreted protein</fullName>
    </recommendedName>
</protein>
<evidence type="ECO:0008006" key="4">
    <source>
        <dbReference type="Google" id="ProtNLM"/>
    </source>
</evidence>
<dbReference type="Proteomes" id="UP001596139">
    <property type="component" value="Unassembled WGS sequence"/>
</dbReference>
<reference evidence="3" key="1">
    <citation type="journal article" date="2019" name="Int. J. Syst. Evol. Microbiol.">
        <title>The Global Catalogue of Microorganisms (GCM) 10K type strain sequencing project: providing services to taxonomists for standard genome sequencing and annotation.</title>
        <authorList>
            <consortium name="The Broad Institute Genomics Platform"/>
            <consortium name="The Broad Institute Genome Sequencing Center for Infectious Disease"/>
            <person name="Wu L."/>
            <person name="Ma J."/>
        </authorList>
    </citation>
    <scope>NUCLEOTIDE SEQUENCE [LARGE SCALE GENOMIC DNA]</scope>
    <source>
        <strain evidence="3">CGMCC 1.15180</strain>
    </source>
</reference>
<evidence type="ECO:0000313" key="2">
    <source>
        <dbReference type="EMBL" id="MFC6065952.1"/>
    </source>
</evidence>
<name>A0ABW1MT97_9ACTN</name>
<comment type="caution">
    <text evidence="2">The sequence shown here is derived from an EMBL/GenBank/DDBJ whole genome shotgun (WGS) entry which is preliminary data.</text>
</comment>
<keyword evidence="3" id="KW-1185">Reference proteome</keyword>
<dbReference type="EMBL" id="JBHSPX010000008">
    <property type="protein sequence ID" value="MFC6065952.1"/>
    <property type="molecule type" value="Genomic_DNA"/>
</dbReference>